<sequence length="92" mass="10650">MALRRVLMMSNILEGKGSQLCPRMKFVDIDRVLIWLDVAKLKKNLPDDTDETALLSLFLSSCPESEFQVMFPCHKIPEWFARRFEFSVVAKA</sequence>
<gene>
    <name evidence="1" type="ORF">M0R45_008614</name>
</gene>
<comment type="caution">
    <text evidence="1">The sequence shown here is derived from an EMBL/GenBank/DDBJ whole genome shotgun (WGS) entry which is preliminary data.</text>
</comment>
<reference evidence="1 2" key="1">
    <citation type="journal article" date="2023" name="G3 (Bethesda)">
        <title>A chromosome-length genome assembly and annotation of blackberry (Rubus argutus, cv. 'Hillquist').</title>
        <authorList>
            <person name="Bruna T."/>
            <person name="Aryal R."/>
            <person name="Dudchenko O."/>
            <person name="Sargent D.J."/>
            <person name="Mead D."/>
            <person name="Buti M."/>
            <person name="Cavallini A."/>
            <person name="Hytonen T."/>
            <person name="Andres J."/>
            <person name="Pham M."/>
            <person name="Weisz D."/>
            <person name="Mascagni F."/>
            <person name="Usai G."/>
            <person name="Natali L."/>
            <person name="Bassil N."/>
            <person name="Fernandez G.E."/>
            <person name="Lomsadze A."/>
            <person name="Armour M."/>
            <person name="Olukolu B."/>
            <person name="Poorten T."/>
            <person name="Britton C."/>
            <person name="Davik J."/>
            <person name="Ashrafi H."/>
            <person name="Aiden E.L."/>
            <person name="Borodovsky M."/>
            <person name="Worthington M."/>
        </authorList>
    </citation>
    <scope>NUCLEOTIDE SEQUENCE [LARGE SCALE GENOMIC DNA]</scope>
    <source>
        <strain evidence="1">PI 553951</strain>
    </source>
</reference>
<dbReference type="EMBL" id="JBEDUW010000002">
    <property type="protein sequence ID" value="KAK9942981.1"/>
    <property type="molecule type" value="Genomic_DNA"/>
</dbReference>
<keyword evidence="2" id="KW-1185">Reference proteome</keyword>
<evidence type="ECO:0000313" key="2">
    <source>
        <dbReference type="Proteomes" id="UP001457282"/>
    </source>
</evidence>
<organism evidence="1 2">
    <name type="scientific">Rubus argutus</name>
    <name type="common">Southern blackberry</name>
    <dbReference type="NCBI Taxonomy" id="59490"/>
    <lineage>
        <taxon>Eukaryota</taxon>
        <taxon>Viridiplantae</taxon>
        <taxon>Streptophyta</taxon>
        <taxon>Embryophyta</taxon>
        <taxon>Tracheophyta</taxon>
        <taxon>Spermatophyta</taxon>
        <taxon>Magnoliopsida</taxon>
        <taxon>eudicotyledons</taxon>
        <taxon>Gunneridae</taxon>
        <taxon>Pentapetalae</taxon>
        <taxon>rosids</taxon>
        <taxon>fabids</taxon>
        <taxon>Rosales</taxon>
        <taxon>Rosaceae</taxon>
        <taxon>Rosoideae</taxon>
        <taxon>Rosoideae incertae sedis</taxon>
        <taxon>Rubus</taxon>
    </lineage>
</organism>
<name>A0AAW1Y2P1_RUBAR</name>
<evidence type="ECO:0000313" key="1">
    <source>
        <dbReference type="EMBL" id="KAK9942981.1"/>
    </source>
</evidence>
<dbReference type="Proteomes" id="UP001457282">
    <property type="component" value="Unassembled WGS sequence"/>
</dbReference>
<proteinExistence type="predicted"/>
<protein>
    <submittedName>
        <fullName evidence="1">Uncharacterized protein</fullName>
    </submittedName>
</protein>
<dbReference type="AlphaFoldDB" id="A0AAW1Y2P1"/>
<accession>A0AAW1Y2P1</accession>